<evidence type="ECO:0000256" key="10">
    <source>
        <dbReference type="SAM" id="Phobius"/>
    </source>
</evidence>
<evidence type="ECO:0000256" key="7">
    <source>
        <dbReference type="ARBA" id="ARBA00023004"/>
    </source>
</evidence>
<feature type="binding site" description="covalent" evidence="9">
    <location>
        <position position="205"/>
    </location>
    <ligand>
        <name>heme c</name>
        <dbReference type="ChEBI" id="CHEBI:61717"/>
    </ligand>
</feature>
<dbReference type="InterPro" id="IPR036909">
    <property type="entry name" value="Cyt_c-like_dom_sf"/>
</dbReference>
<feature type="binding site" description="covalent" evidence="9">
    <location>
        <position position="63"/>
    </location>
    <ligand>
        <name>heme c</name>
        <dbReference type="ChEBI" id="CHEBI:61717"/>
    </ligand>
</feature>
<keyword evidence="3 9" id="KW-0349">Heme</keyword>
<dbReference type="InterPro" id="IPR009056">
    <property type="entry name" value="Cyt_c-like_dom"/>
</dbReference>
<dbReference type="PRINTS" id="PR00603">
    <property type="entry name" value="CYTOCHROMEC1"/>
</dbReference>
<dbReference type="SUPFAM" id="SSF46626">
    <property type="entry name" value="Cytochrome c"/>
    <property type="match status" value="1"/>
</dbReference>
<keyword evidence="11" id="KW-0732">Signal</keyword>
<dbReference type="GO" id="GO:0046872">
    <property type="term" value="F:metal ion binding"/>
    <property type="evidence" value="ECO:0007669"/>
    <property type="project" value="UniProtKB-KW"/>
</dbReference>
<evidence type="ECO:0000313" key="14">
    <source>
        <dbReference type="Proteomes" id="UP000095463"/>
    </source>
</evidence>
<dbReference type="OrthoDB" id="9808471at2"/>
<dbReference type="Gene3D" id="1.10.760.10">
    <property type="entry name" value="Cytochrome c-like domain"/>
    <property type="match status" value="1"/>
</dbReference>
<feature type="chain" id="PRO_5009190248" description="Cytochrome c1" evidence="11">
    <location>
        <begin position="25"/>
        <end position="281"/>
    </location>
</feature>
<keyword evidence="5 9" id="KW-0479">Metal-binding</keyword>
<evidence type="ECO:0000313" key="13">
    <source>
        <dbReference type="EMBL" id="OEO28339.1"/>
    </source>
</evidence>
<evidence type="ECO:0000256" key="8">
    <source>
        <dbReference type="ARBA" id="ARBA00023136"/>
    </source>
</evidence>
<evidence type="ECO:0000256" key="1">
    <source>
        <dbReference type="ARBA" id="ARBA00004370"/>
    </source>
</evidence>
<evidence type="ECO:0000256" key="2">
    <source>
        <dbReference type="ARBA" id="ARBA00016165"/>
    </source>
</evidence>
<evidence type="ECO:0000259" key="12">
    <source>
        <dbReference type="PROSITE" id="PS51007"/>
    </source>
</evidence>
<dbReference type="GO" id="GO:0020037">
    <property type="term" value="F:heme binding"/>
    <property type="evidence" value="ECO:0007669"/>
    <property type="project" value="InterPro"/>
</dbReference>
<comment type="cofactor">
    <cofactor evidence="9">
        <name>heme c</name>
        <dbReference type="ChEBI" id="CHEBI:61717"/>
    </cofactor>
    <text evidence="9">Binds 1 heme c group covalently per subunit.</text>
</comment>
<dbReference type="RefSeq" id="WP_069912332.1">
    <property type="nucleotide sequence ID" value="NZ_LAJE02000381.1"/>
</dbReference>
<dbReference type="GO" id="GO:0009055">
    <property type="term" value="F:electron transfer activity"/>
    <property type="evidence" value="ECO:0007669"/>
    <property type="project" value="InterPro"/>
</dbReference>
<evidence type="ECO:0000256" key="6">
    <source>
        <dbReference type="ARBA" id="ARBA00022989"/>
    </source>
</evidence>
<name>A0A1E5XIB4_9HYPH</name>
<dbReference type="Proteomes" id="UP000095463">
    <property type="component" value="Unassembled WGS sequence"/>
</dbReference>
<comment type="caution">
    <text evidence="13">The sequence shown here is derived from an EMBL/GenBank/DDBJ whole genome shotgun (WGS) entry which is preliminary data.</text>
</comment>
<feature type="binding site" description="covalent" evidence="9">
    <location>
        <position position="66"/>
    </location>
    <ligand>
        <name>heme c</name>
        <dbReference type="ChEBI" id="CHEBI:61717"/>
    </ligand>
</feature>
<organism evidence="13 14">
    <name type="scientific">Devosia insulae DS-56</name>
    <dbReference type="NCBI Taxonomy" id="1116389"/>
    <lineage>
        <taxon>Bacteria</taxon>
        <taxon>Pseudomonadati</taxon>
        <taxon>Pseudomonadota</taxon>
        <taxon>Alphaproteobacteria</taxon>
        <taxon>Hyphomicrobiales</taxon>
        <taxon>Devosiaceae</taxon>
        <taxon>Devosia</taxon>
    </lineage>
</organism>
<dbReference type="PANTHER" id="PTHR10266:SF3">
    <property type="entry name" value="CYTOCHROME C1, HEME PROTEIN, MITOCHONDRIAL"/>
    <property type="match status" value="1"/>
</dbReference>
<keyword evidence="8 10" id="KW-0472">Membrane</keyword>
<feature type="binding site" description="covalent" evidence="9">
    <location>
        <position position="67"/>
    </location>
    <ligand>
        <name>heme c</name>
        <dbReference type="ChEBI" id="CHEBI:61717"/>
    </ligand>
</feature>
<dbReference type="Pfam" id="PF02167">
    <property type="entry name" value="Cytochrom_C1"/>
    <property type="match status" value="1"/>
</dbReference>
<proteinExistence type="predicted"/>
<evidence type="ECO:0000256" key="9">
    <source>
        <dbReference type="PIRSR" id="PIRSR602326-1"/>
    </source>
</evidence>
<evidence type="ECO:0000256" key="11">
    <source>
        <dbReference type="SAM" id="SignalP"/>
    </source>
</evidence>
<keyword evidence="7 9" id="KW-0408">Iron</keyword>
<accession>A0A1E5XIB4</accession>
<dbReference type="Gene3D" id="1.20.5.100">
    <property type="entry name" value="Cytochrome c1, transmembrane anchor, C-terminal"/>
    <property type="match status" value="1"/>
</dbReference>
<evidence type="ECO:0000256" key="5">
    <source>
        <dbReference type="ARBA" id="ARBA00022723"/>
    </source>
</evidence>
<dbReference type="PROSITE" id="PS51007">
    <property type="entry name" value="CYTC"/>
    <property type="match status" value="1"/>
</dbReference>
<dbReference type="GO" id="GO:0016020">
    <property type="term" value="C:membrane"/>
    <property type="evidence" value="ECO:0007669"/>
    <property type="project" value="UniProtKB-SubCell"/>
</dbReference>
<keyword evidence="14" id="KW-1185">Reference proteome</keyword>
<evidence type="ECO:0000256" key="4">
    <source>
        <dbReference type="ARBA" id="ARBA00022692"/>
    </source>
</evidence>
<comment type="subcellular location">
    <subcellularLocation>
        <location evidence="1">Membrane</location>
    </subcellularLocation>
</comment>
<sequence length="281" mass="30747">MIKTKSIIGALLVSILFAAAPAAAQEGHATPEIHKEAWSFAGPFGTYDRNQLQRGFQVFKEVCSSCHSARLMAFRNLGEKGGPEFTEGQVKALAAEYEINDPDAEGGKRPGIAADRWPSPFANDQEARDANGGALPPDFSVLAKARGTTQPFPWWILNYFTAYSEGGPDYIHALLNGYVDPPPHGAEVPEGKHYNTYFPGHALGMAPPLSDGAVTYEEGETGSVPLTVDQYSRDVASFMMWMAEPHLVARKEAGFQVIAFLLVFAGLMYLVKRKLWSRVEH</sequence>
<protein>
    <recommendedName>
        <fullName evidence="2">Cytochrome c1</fullName>
    </recommendedName>
</protein>
<keyword evidence="4 10" id="KW-0812">Transmembrane</keyword>
<dbReference type="InterPro" id="IPR002326">
    <property type="entry name" value="Cyt_c1"/>
</dbReference>
<evidence type="ECO:0000256" key="3">
    <source>
        <dbReference type="ARBA" id="ARBA00022617"/>
    </source>
</evidence>
<dbReference type="EMBL" id="LAJE02000381">
    <property type="protein sequence ID" value="OEO28339.1"/>
    <property type="molecule type" value="Genomic_DNA"/>
</dbReference>
<reference evidence="13 14" key="1">
    <citation type="journal article" date="2015" name="Genome Announc.">
        <title>Genome Assemblies of Three Soil-Associated Devosia species: D. insulae, D. limi, and D. soli.</title>
        <authorList>
            <person name="Hassan Y.I."/>
            <person name="Lepp D."/>
            <person name="Zhou T."/>
        </authorList>
    </citation>
    <scope>NUCLEOTIDE SEQUENCE [LARGE SCALE GENOMIC DNA]</scope>
    <source>
        <strain evidence="13 14">DS-56</strain>
    </source>
</reference>
<feature type="signal peptide" evidence="11">
    <location>
        <begin position="1"/>
        <end position="24"/>
    </location>
</feature>
<feature type="domain" description="Cytochrome c" evidence="12">
    <location>
        <begin position="50"/>
        <end position="243"/>
    </location>
</feature>
<gene>
    <name evidence="13" type="ORF">VW23_005100</name>
</gene>
<feature type="transmembrane region" description="Helical" evidence="10">
    <location>
        <begin position="253"/>
        <end position="271"/>
    </location>
</feature>
<keyword evidence="6 10" id="KW-1133">Transmembrane helix</keyword>
<dbReference type="AlphaFoldDB" id="A0A1E5XIB4"/>
<dbReference type="PANTHER" id="PTHR10266">
    <property type="entry name" value="CYTOCHROME C1"/>
    <property type="match status" value="1"/>
</dbReference>